<proteinExistence type="predicted"/>
<keyword evidence="2" id="KW-0808">Transferase</keyword>
<evidence type="ECO:0000259" key="3">
    <source>
        <dbReference type="Pfam" id="PF00534"/>
    </source>
</evidence>
<dbReference type="CDD" id="cd03801">
    <property type="entry name" value="GT4_PimA-like"/>
    <property type="match status" value="1"/>
</dbReference>
<sequence>MRVLMLSTNYHPVVGGAESYCRDLATGLVRRGHDVTVFTDGRACSQPPDSTEYGVRVLRERSYLPRLSDPDVSAWEQMAFGLLPAVSSMFDVTRVDVLHANSQDTALLGTVLKLQYGIPLVVTSHEVHRERGPAGAGRCRLVFGSLPVDAHITVSGYYERVARSFGAVNLHRIDLGVDLGRFAPDDGRAARSLLGIADDEAVVTCVARFKPRKGLLELIDAAGDVAQRVPRLRLLLVGTTSSGSEEYAQLMRQRIEERGLTGRVQVIETYGHEQIATVMHASDVYVQPSHVEGLGLAVLEAMACGVPVVASDTDGLREVVVPQDSGLLVPVGDCSALAGGIVRLLSEQPLRQRLISGGLARARGRGMDAMVARTESLYRSLQVAAPSAPKVGSVGSGLVAAGEGRA</sequence>
<keyword evidence="6" id="KW-1185">Reference proteome</keyword>
<dbReference type="Proteomes" id="UP000677082">
    <property type="component" value="Unassembled WGS sequence"/>
</dbReference>
<name>A0A919TGA9_9ACTN</name>
<dbReference type="EMBL" id="BOQN01000081">
    <property type="protein sequence ID" value="GIM94381.1"/>
    <property type="molecule type" value="Genomic_DNA"/>
</dbReference>
<feature type="domain" description="Glycosyltransferase subfamily 4-like N-terminal" evidence="4">
    <location>
        <begin position="14"/>
        <end position="181"/>
    </location>
</feature>
<dbReference type="AlphaFoldDB" id="A0A919TGA9"/>
<evidence type="ECO:0000259" key="4">
    <source>
        <dbReference type="Pfam" id="PF13439"/>
    </source>
</evidence>
<dbReference type="Gene3D" id="3.40.50.2000">
    <property type="entry name" value="Glycogen Phosphorylase B"/>
    <property type="match status" value="2"/>
</dbReference>
<evidence type="ECO:0000313" key="5">
    <source>
        <dbReference type="EMBL" id="GIM94381.1"/>
    </source>
</evidence>
<dbReference type="Pfam" id="PF00534">
    <property type="entry name" value="Glycos_transf_1"/>
    <property type="match status" value="1"/>
</dbReference>
<dbReference type="InterPro" id="IPR001296">
    <property type="entry name" value="Glyco_trans_1"/>
</dbReference>
<organism evidence="5 6">
    <name type="scientific">Paractinoplanes toevensis</name>
    <dbReference type="NCBI Taxonomy" id="571911"/>
    <lineage>
        <taxon>Bacteria</taxon>
        <taxon>Bacillati</taxon>
        <taxon>Actinomycetota</taxon>
        <taxon>Actinomycetes</taxon>
        <taxon>Micromonosporales</taxon>
        <taxon>Micromonosporaceae</taxon>
        <taxon>Paractinoplanes</taxon>
    </lineage>
</organism>
<dbReference type="GO" id="GO:0016757">
    <property type="term" value="F:glycosyltransferase activity"/>
    <property type="evidence" value="ECO:0007669"/>
    <property type="project" value="UniProtKB-KW"/>
</dbReference>
<dbReference type="PANTHER" id="PTHR45947">
    <property type="entry name" value="SULFOQUINOVOSYL TRANSFERASE SQD2"/>
    <property type="match status" value="1"/>
</dbReference>
<protein>
    <submittedName>
        <fullName evidence="5">Sucrose-phosphate synthase</fullName>
    </submittedName>
</protein>
<dbReference type="GO" id="GO:1901137">
    <property type="term" value="P:carbohydrate derivative biosynthetic process"/>
    <property type="evidence" value="ECO:0007669"/>
    <property type="project" value="UniProtKB-ARBA"/>
</dbReference>
<dbReference type="PANTHER" id="PTHR45947:SF3">
    <property type="entry name" value="SULFOQUINOVOSYL TRANSFERASE SQD2"/>
    <property type="match status" value="1"/>
</dbReference>
<comment type="caution">
    <text evidence="5">The sequence shown here is derived from an EMBL/GenBank/DDBJ whole genome shotgun (WGS) entry which is preliminary data.</text>
</comment>
<evidence type="ECO:0000313" key="6">
    <source>
        <dbReference type="Proteomes" id="UP000677082"/>
    </source>
</evidence>
<keyword evidence="1" id="KW-0328">Glycosyltransferase</keyword>
<dbReference type="InterPro" id="IPR028098">
    <property type="entry name" value="Glyco_trans_4-like_N"/>
</dbReference>
<dbReference type="InterPro" id="IPR050194">
    <property type="entry name" value="Glycosyltransferase_grp1"/>
</dbReference>
<accession>A0A919TGA9</accession>
<dbReference type="Pfam" id="PF13439">
    <property type="entry name" value="Glyco_transf_4"/>
    <property type="match status" value="1"/>
</dbReference>
<evidence type="ECO:0000256" key="2">
    <source>
        <dbReference type="ARBA" id="ARBA00022679"/>
    </source>
</evidence>
<dbReference type="RefSeq" id="WP_213010170.1">
    <property type="nucleotide sequence ID" value="NZ_BOQN01000081.1"/>
</dbReference>
<reference evidence="5 6" key="1">
    <citation type="submission" date="2021-03" db="EMBL/GenBank/DDBJ databases">
        <title>Whole genome shotgun sequence of Actinoplanes toevensis NBRC 105298.</title>
        <authorList>
            <person name="Komaki H."/>
            <person name="Tamura T."/>
        </authorList>
    </citation>
    <scope>NUCLEOTIDE SEQUENCE [LARGE SCALE GENOMIC DNA]</scope>
    <source>
        <strain evidence="5 6">NBRC 105298</strain>
    </source>
</reference>
<dbReference type="SUPFAM" id="SSF53756">
    <property type="entry name" value="UDP-Glycosyltransferase/glycogen phosphorylase"/>
    <property type="match status" value="1"/>
</dbReference>
<feature type="domain" description="Glycosyl transferase family 1" evidence="3">
    <location>
        <begin position="194"/>
        <end position="357"/>
    </location>
</feature>
<gene>
    <name evidence="5" type="ORF">Ato02nite_061740</name>
</gene>
<evidence type="ECO:0000256" key="1">
    <source>
        <dbReference type="ARBA" id="ARBA00022676"/>
    </source>
</evidence>